<organism evidence="2 3">
    <name type="scientific">Iningainema tapete BLCC-T55</name>
    <dbReference type="NCBI Taxonomy" id="2748662"/>
    <lineage>
        <taxon>Bacteria</taxon>
        <taxon>Bacillati</taxon>
        <taxon>Cyanobacteriota</taxon>
        <taxon>Cyanophyceae</taxon>
        <taxon>Nostocales</taxon>
        <taxon>Scytonemataceae</taxon>
        <taxon>Iningainema tapete</taxon>
    </lineage>
</organism>
<keyword evidence="1" id="KW-0732">Signal</keyword>
<evidence type="ECO:0000313" key="3">
    <source>
        <dbReference type="Proteomes" id="UP000629098"/>
    </source>
</evidence>
<evidence type="ECO:0000313" key="2">
    <source>
        <dbReference type="EMBL" id="MBD2775699.1"/>
    </source>
</evidence>
<comment type="caution">
    <text evidence="2">The sequence shown here is derived from an EMBL/GenBank/DDBJ whole genome shotgun (WGS) entry which is preliminary data.</text>
</comment>
<evidence type="ECO:0000256" key="1">
    <source>
        <dbReference type="SAM" id="SignalP"/>
    </source>
</evidence>
<dbReference type="RefSeq" id="WP_190834468.1">
    <property type="nucleotide sequence ID" value="NZ_JACXAE010000084.1"/>
</dbReference>
<proteinExistence type="predicted"/>
<dbReference type="AlphaFoldDB" id="A0A8J6XPH1"/>
<protein>
    <submittedName>
        <fullName evidence="2">DUF2141 domain-containing protein</fullName>
    </submittedName>
</protein>
<reference evidence="2" key="1">
    <citation type="submission" date="2020-09" db="EMBL/GenBank/DDBJ databases">
        <title>Iningainema tapete sp. nov. (Scytonemataceae, Cyanobacteria) from greenhouses in central Florida (USA) produces two types of nodularin with biosynthetic potential for microcystin-LR and anabaenopeptins.</title>
        <authorList>
            <person name="Berthold D.E."/>
            <person name="Lefler F.W."/>
            <person name="Huang I.-S."/>
            <person name="Abdulla H."/>
            <person name="Zimba P.V."/>
            <person name="Laughinghouse H.D. IV."/>
        </authorList>
    </citation>
    <scope>NUCLEOTIDE SEQUENCE</scope>
    <source>
        <strain evidence="2">BLCCT55</strain>
    </source>
</reference>
<feature type="signal peptide" evidence="1">
    <location>
        <begin position="1"/>
        <end position="25"/>
    </location>
</feature>
<gene>
    <name evidence="2" type="ORF">ICL16_27490</name>
</gene>
<feature type="chain" id="PRO_5035228074" evidence="1">
    <location>
        <begin position="26"/>
        <end position="151"/>
    </location>
</feature>
<dbReference type="InterPro" id="IPR018673">
    <property type="entry name" value="DUF2141"/>
</dbReference>
<dbReference type="Proteomes" id="UP000629098">
    <property type="component" value="Unassembled WGS sequence"/>
</dbReference>
<keyword evidence="3" id="KW-1185">Reference proteome</keyword>
<dbReference type="Pfam" id="PF09912">
    <property type="entry name" value="DUF2141"/>
    <property type="match status" value="1"/>
</dbReference>
<accession>A0A8J6XPH1</accession>
<dbReference type="EMBL" id="JACXAE010000084">
    <property type="protein sequence ID" value="MBD2775699.1"/>
    <property type="molecule type" value="Genomic_DNA"/>
</dbReference>
<name>A0A8J6XPH1_9CYAN</name>
<sequence length="151" mass="16202">MQRFSVHVLLLSIIANLMIASHTNAVSSNSLTVTVSGLRNQKGQICLSLFSEGQGFPNQSGRAIEARCLKAGEAPVAVTFSNLQLGSYAVAVIHDVNEDGTLNSGFFGIPKEGFGFSRNPKIRTGPPKFKDAAIFVAGQSTNIQIQLKYFL</sequence>